<evidence type="ECO:0000313" key="2">
    <source>
        <dbReference type="EMBL" id="QDT72239.1"/>
    </source>
</evidence>
<sequence>MSPRATPEFSGESEDSKQSAAPGAAGSAENGAEQAEAADGNEANQTAPMAGYDPDLSEVANRWATLPDPVRLAVMALVRSANP</sequence>
<proteinExistence type="predicted"/>
<protein>
    <submittedName>
        <fullName evidence="2">Uncharacterized protein</fullName>
    </submittedName>
</protein>
<dbReference type="KEGG" id="llh:I41_14100"/>
<evidence type="ECO:0000313" key="3">
    <source>
        <dbReference type="Proteomes" id="UP000317909"/>
    </source>
</evidence>
<gene>
    <name evidence="2" type="ORF">I41_14100</name>
</gene>
<organism evidence="2 3">
    <name type="scientific">Lacipirellula limnantheis</name>
    <dbReference type="NCBI Taxonomy" id="2528024"/>
    <lineage>
        <taxon>Bacteria</taxon>
        <taxon>Pseudomonadati</taxon>
        <taxon>Planctomycetota</taxon>
        <taxon>Planctomycetia</taxon>
        <taxon>Pirellulales</taxon>
        <taxon>Lacipirellulaceae</taxon>
        <taxon>Lacipirellula</taxon>
    </lineage>
</organism>
<dbReference type="AlphaFoldDB" id="A0A517TV37"/>
<evidence type="ECO:0000256" key="1">
    <source>
        <dbReference type="SAM" id="MobiDB-lite"/>
    </source>
</evidence>
<accession>A0A517TV37</accession>
<reference evidence="2 3" key="1">
    <citation type="submission" date="2019-02" db="EMBL/GenBank/DDBJ databases">
        <title>Deep-cultivation of Planctomycetes and their phenomic and genomic characterization uncovers novel biology.</title>
        <authorList>
            <person name="Wiegand S."/>
            <person name="Jogler M."/>
            <person name="Boedeker C."/>
            <person name="Pinto D."/>
            <person name="Vollmers J."/>
            <person name="Rivas-Marin E."/>
            <person name="Kohn T."/>
            <person name="Peeters S.H."/>
            <person name="Heuer A."/>
            <person name="Rast P."/>
            <person name="Oberbeckmann S."/>
            <person name="Bunk B."/>
            <person name="Jeske O."/>
            <person name="Meyerdierks A."/>
            <person name="Storesund J.E."/>
            <person name="Kallscheuer N."/>
            <person name="Luecker S."/>
            <person name="Lage O.M."/>
            <person name="Pohl T."/>
            <person name="Merkel B.J."/>
            <person name="Hornburger P."/>
            <person name="Mueller R.-W."/>
            <person name="Bruemmer F."/>
            <person name="Labrenz M."/>
            <person name="Spormann A.M."/>
            <person name="Op den Camp H."/>
            <person name="Overmann J."/>
            <person name="Amann R."/>
            <person name="Jetten M.S.M."/>
            <person name="Mascher T."/>
            <person name="Medema M.H."/>
            <person name="Devos D.P."/>
            <person name="Kaster A.-K."/>
            <person name="Ovreas L."/>
            <person name="Rohde M."/>
            <person name="Galperin M.Y."/>
            <person name="Jogler C."/>
        </authorList>
    </citation>
    <scope>NUCLEOTIDE SEQUENCE [LARGE SCALE GENOMIC DNA]</scope>
    <source>
        <strain evidence="2 3">I41</strain>
    </source>
</reference>
<keyword evidence="3" id="KW-1185">Reference proteome</keyword>
<dbReference type="EMBL" id="CP036339">
    <property type="protein sequence ID" value="QDT72239.1"/>
    <property type="molecule type" value="Genomic_DNA"/>
</dbReference>
<dbReference type="Proteomes" id="UP000317909">
    <property type="component" value="Chromosome"/>
</dbReference>
<feature type="region of interest" description="Disordered" evidence="1">
    <location>
        <begin position="1"/>
        <end position="54"/>
    </location>
</feature>
<name>A0A517TV37_9BACT</name>